<feature type="compositionally biased region" description="Low complexity" evidence="2">
    <location>
        <begin position="328"/>
        <end position="419"/>
    </location>
</feature>
<dbReference type="EMBL" id="MVGC01000893">
    <property type="protein sequence ID" value="RJE17494.1"/>
    <property type="molecule type" value="Genomic_DNA"/>
</dbReference>
<feature type="signal peptide" evidence="3">
    <location>
        <begin position="1"/>
        <end position="22"/>
    </location>
</feature>
<dbReference type="Proteomes" id="UP000266188">
    <property type="component" value="Unassembled WGS sequence"/>
</dbReference>
<dbReference type="PANTHER" id="PTHR31654">
    <property type="entry name" value="SECRETED BETA-GLUCOSIDASE ADG3-RELATED"/>
    <property type="match status" value="1"/>
</dbReference>
<dbReference type="OrthoDB" id="5554151at2759"/>
<organism evidence="4 5">
    <name type="scientific">Aspergillus sclerotialis</name>
    <dbReference type="NCBI Taxonomy" id="2070753"/>
    <lineage>
        <taxon>Eukaryota</taxon>
        <taxon>Fungi</taxon>
        <taxon>Dikarya</taxon>
        <taxon>Ascomycota</taxon>
        <taxon>Pezizomycotina</taxon>
        <taxon>Eurotiomycetes</taxon>
        <taxon>Eurotiomycetidae</taxon>
        <taxon>Eurotiales</taxon>
        <taxon>Aspergillaceae</taxon>
        <taxon>Aspergillus</taxon>
        <taxon>Aspergillus subgen. Polypaecilum</taxon>
    </lineage>
</organism>
<feature type="chain" id="PRO_5017224495" evidence="3">
    <location>
        <begin position="23"/>
        <end position="491"/>
    </location>
</feature>
<dbReference type="PANTHER" id="PTHR31654:SF0">
    <property type="entry name" value="SECRETED BETA-GLUCOSIDASE ADG3-RELATED"/>
    <property type="match status" value="1"/>
</dbReference>
<comment type="similarity">
    <text evidence="1">Belongs to the SUN family.</text>
</comment>
<protein>
    <submittedName>
        <fullName evidence="4">SUN domain protein Adg3</fullName>
    </submittedName>
</protein>
<evidence type="ECO:0000313" key="4">
    <source>
        <dbReference type="EMBL" id="RJE17494.1"/>
    </source>
</evidence>
<name>A0A3A2ZDT0_9EURO</name>
<dbReference type="AlphaFoldDB" id="A0A3A2ZDT0"/>
<dbReference type="InterPro" id="IPR005556">
    <property type="entry name" value="SUN"/>
</dbReference>
<evidence type="ECO:0000256" key="3">
    <source>
        <dbReference type="SAM" id="SignalP"/>
    </source>
</evidence>
<reference evidence="5" key="1">
    <citation type="submission" date="2017-02" db="EMBL/GenBank/DDBJ databases">
        <authorList>
            <person name="Tafer H."/>
            <person name="Lopandic K."/>
        </authorList>
    </citation>
    <scope>NUCLEOTIDE SEQUENCE [LARGE SCALE GENOMIC DNA]</scope>
    <source>
        <strain evidence="5">CBS 366.77</strain>
    </source>
</reference>
<evidence type="ECO:0000313" key="5">
    <source>
        <dbReference type="Proteomes" id="UP000266188"/>
    </source>
</evidence>
<proteinExistence type="inferred from homology"/>
<comment type="caution">
    <text evidence="4">The sequence shown here is derived from an EMBL/GenBank/DDBJ whole genome shotgun (WGS) entry which is preliminary data.</text>
</comment>
<gene>
    <name evidence="4" type="ORF">PHISCL_10169</name>
</gene>
<keyword evidence="3" id="KW-0732">Signal</keyword>
<evidence type="ECO:0000256" key="1">
    <source>
        <dbReference type="ARBA" id="ARBA00010579"/>
    </source>
</evidence>
<feature type="region of interest" description="Disordered" evidence="2">
    <location>
        <begin position="319"/>
        <end position="427"/>
    </location>
</feature>
<accession>A0A3A2ZDT0</accession>
<sequence>MKFDLSSSRAAAVLALVACAEAAGHAHGHRHRSRHQRPDIPSEEVDVSIEKRGGKCQFPSDAGLVAITPHMENAGWAMSPNQPCRPGNYCPYACPAGQVSMQWDPKATSYTYPMSMNGGLYCDEDGNIQKPFPDRPYCQDGTGSVAARNSCGKEVAFCQTVLPGNEAMLIPTLVRELETLAVPGTEYWCETAAHYYINPPGISTDVACVWGTPDNPYGNWSPYVAGANTVSNGDTYVKIGWNPIYLEPTTPFRDVMPDFGVEIVCEGGSCNSLPCKIDPDVNKVNEMIGGSNPGAGGANFCVVTVPKGEKAHVVVFEKGGSGSGGSSGSSSSSTSIAVPSTPSPSTSSTPSPTPSTTTTPSTTPTPSTTSTSNTPSSSTVPTSTESSSTVTPTTPHSPSFTPSSVHSVTPSSSAIPSSSKWAMTSPSASHTYTYKPHAFVESGEPSESAASSPSMSTSSPDASETATSAASTATFSMLSMILTVITLAMNA</sequence>
<feature type="region of interest" description="Disordered" evidence="2">
    <location>
        <begin position="443"/>
        <end position="465"/>
    </location>
</feature>
<keyword evidence="5" id="KW-1185">Reference proteome</keyword>
<dbReference type="STRING" id="2070753.A0A3A2ZDT0"/>
<dbReference type="InterPro" id="IPR053088">
    <property type="entry name" value="Beta-glucosidase/SUN-like"/>
</dbReference>
<evidence type="ECO:0000256" key="2">
    <source>
        <dbReference type="SAM" id="MobiDB-lite"/>
    </source>
</evidence>
<dbReference type="Pfam" id="PF03856">
    <property type="entry name" value="SUN"/>
    <property type="match status" value="1"/>
</dbReference>